<accession>A0A7W3LP71</accession>
<protein>
    <submittedName>
        <fullName evidence="1">Uncharacterized protein</fullName>
    </submittedName>
</protein>
<name>A0A7W3LP71_ACTNM</name>
<proteinExistence type="predicted"/>
<evidence type="ECO:0000313" key="1">
    <source>
        <dbReference type="EMBL" id="MBA8951697.1"/>
    </source>
</evidence>
<dbReference type="RefSeq" id="WP_182844050.1">
    <property type="nucleotide sequence ID" value="NZ_BAAALP010000010.1"/>
</dbReference>
<comment type="caution">
    <text evidence="1">The sequence shown here is derived from an EMBL/GenBank/DDBJ whole genome shotgun (WGS) entry which is preliminary data.</text>
</comment>
<dbReference type="Pfam" id="PF19953">
    <property type="entry name" value="EACC1"/>
    <property type="match status" value="1"/>
</dbReference>
<dbReference type="EMBL" id="JACJIA010000004">
    <property type="protein sequence ID" value="MBA8951697.1"/>
    <property type="molecule type" value="Genomic_DNA"/>
</dbReference>
<evidence type="ECO:0000313" key="2">
    <source>
        <dbReference type="Proteomes" id="UP000572680"/>
    </source>
</evidence>
<organism evidence="1 2">
    <name type="scientific">Actinomadura namibiensis</name>
    <dbReference type="NCBI Taxonomy" id="182080"/>
    <lineage>
        <taxon>Bacteria</taxon>
        <taxon>Bacillati</taxon>
        <taxon>Actinomycetota</taxon>
        <taxon>Actinomycetes</taxon>
        <taxon>Streptosporangiales</taxon>
        <taxon>Thermomonosporaceae</taxon>
        <taxon>Actinomadura</taxon>
    </lineage>
</organism>
<sequence>MNAIRLTLSIAPAPGEDEFALDDAVRRLRRELLDTDVDGVERLRGDGAAPGSKGAVEILQGVLAVALTADAGLVQSMVELVTAFAQRGPGRRVEVRCGDRELVIDGASRQDVRRVREAFLELVSADDERPDER</sequence>
<reference evidence="1 2" key="1">
    <citation type="submission" date="2020-08" db="EMBL/GenBank/DDBJ databases">
        <title>Genomic Encyclopedia of Type Strains, Phase IV (KMG-IV): sequencing the most valuable type-strain genomes for metagenomic binning, comparative biology and taxonomic classification.</title>
        <authorList>
            <person name="Goeker M."/>
        </authorList>
    </citation>
    <scope>NUCLEOTIDE SEQUENCE [LARGE SCALE GENOMIC DNA]</scope>
    <source>
        <strain evidence="1 2">DSM 44197</strain>
    </source>
</reference>
<keyword evidence="2" id="KW-1185">Reference proteome</keyword>
<gene>
    <name evidence="1" type="ORF">HNR61_003337</name>
</gene>
<dbReference type="InterPro" id="IPR045428">
    <property type="entry name" value="EACC1"/>
</dbReference>
<dbReference type="AlphaFoldDB" id="A0A7W3LP71"/>
<dbReference type="Proteomes" id="UP000572680">
    <property type="component" value="Unassembled WGS sequence"/>
</dbReference>